<feature type="compositionally biased region" description="Polar residues" evidence="1">
    <location>
        <begin position="669"/>
        <end position="680"/>
    </location>
</feature>
<keyword evidence="5" id="KW-1185">Reference proteome</keyword>
<evidence type="ECO:0000259" key="3">
    <source>
        <dbReference type="Pfam" id="PF26635"/>
    </source>
</evidence>
<feature type="compositionally biased region" description="Polar residues" evidence="1">
    <location>
        <begin position="757"/>
        <end position="785"/>
    </location>
</feature>
<sequence>MFDYFRNILVLASYNIPDAIKNSSANTVSSWFHFNQPNGKEAIHFYQIWKQSGYLDYHNVFAIKFMGLIKQMFLMFFYNVAHGMEQILNAILSIFGIFDNFGSGPFATIRVTVFGLAVGFLFVSLTWLAISTIWGKSDKYLKGLKSAVMFTAVVIILPFVVSSFGNITKSGANAISHDGHSSSMAITPIRKNIIDVIDLANADFDVNPDKLNPEKDQLNDFTDQNIGSVDFGEVVTKENIKLVDDKKHPGGSKVFNYAQSDNNLTEHALPSNNDSGIKNAFSGGYARYTGQFFIAIMTEMVLALALLVIAFRVVKSVYQILLVTIVAPLIFYANLQKPSRIKDILSSITGASISIWSELIGVKVFFIFASSLDTNPATKALQAMGGGPFQVGILELIILLGSFTGFLFGVQLIERWTGVPGGTGHGMLGFMLGGAMAAKGVSGVGKATAATAKGTGKAASAVGKGIKSLDSDSMSAQASRSSSGSSKNPALNVVGDSNSKNNDPSASNLSNSSNDKNGLTSGKNKAKSTDNSSVGDLNSDNGSDKNSAGISEDNGANPASEVNDESNGTDESSTGVSEDNGANPASEVNDESNGTDESSTGVSEDNGANPASEVNDESNGTDESSTGVSEDNGANPASEVNDESNGTDESSTGISQDNGANPASEVNDESNGTGESSTGVNEDEGENPASEVNYETNGTDGTDGSFTGVSGDNGTNPTSTFNGKEKGTNLGSSNISSDDGNNPSYKVGKHSPKNKYEASSGSDISRVSNENGDSTSDPAGNSNDGITKPKQGISNQDLMERINTMSKQQAKTGKRSLSNRVEDTANSLSRMQQENRNTLGTPDDKDEF</sequence>
<feature type="compositionally biased region" description="Polar residues" evidence="1">
    <location>
        <begin position="792"/>
        <end position="840"/>
    </location>
</feature>
<dbReference type="NCBIfam" id="NF045890">
    <property type="entry name" value="conj_pls20_p028"/>
    <property type="match status" value="1"/>
</dbReference>
<accession>A0A9Q8ZUJ7</accession>
<organism evidence="4 5">
    <name type="scientific">Fructilactobacillus cliffordii</name>
    <dbReference type="NCBI Taxonomy" id="2940299"/>
    <lineage>
        <taxon>Bacteria</taxon>
        <taxon>Bacillati</taxon>
        <taxon>Bacillota</taxon>
        <taxon>Bacilli</taxon>
        <taxon>Lactobacillales</taxon>
        <taxon>Lactobacillaceae</taxon>
        <taxon>Fructilactobacillus</taxon>
    </lineage>
</organism>
<feature type="transmembrane region" description="Helical" evidence="2">
    <location>
        <begin position="292"/>
        <end position="311"/>
    </location>
</feature>
<dbReference type="AlphaFoldDB" id="A0A9Q8ZUJ7"/>
<protein>
    <recommendedName>
        <fullName evidence="3">DUF8208 domain-containing protein</fullName>
    </recommendedName>
</protein>
<gene>
    <name evidence="4" type="ORF">M3M40_07175</name>
</gene>
<feature type="compositionally biased region" description="Polar residues" evidence="1">
    <location>
        <begin position="647"/>
        <end position="661"/>
    </location>
</feature>
<evidence type="ECO:0000313" key="4">
    <source>
        <dbReference type="EMBL" id="USS89998.1"/>
    </source>
</evidence>
<feature type="compositionally biased region" description="Polar residues" evidence="1">
    <location>
        <begin position="693"/>
        <end position="722"/>
    </location>
</feature>
<feature type="compositionally biased region" description="Polar residues" evidence="1">
    <location>
        <begin position="495"/>
        <end position="549"/>
    </location>
</feature>
<dbReference type="InterPro" id="IPR058521">
    <property type="entry name" value="DUF8208"/>
</dbReference>
<keyword evidence="2" id="KW-0812">Transmembrane</keyword>
<proteinExistence type="predicted"/>
<feature type="transmembrane region" description="Helical" evidence="2">
    <location>
        <begin position="347"/>
        <end position="369"/>
    </location>
</feature>
<keyword evidence="2" id="KW-0472">Membrane</keyword>
<keyword evidence="2" id="KW-1133">Transmembrane helix</keyword>
<dbReference type="Proteomes" id="UP001055911">
    <property type="component" value="Plasmid p1unnamed"/>
</dbReference>
<feature type="domain" description="DUF8208" evidence="3">
    <location>
        <begin position="65"/>
        <end position="382"/>
    </location>
</feature>
<dbReference type="RefSeq" id="WP_252767544.1">
    <property type="nucleotide sequence ID" value="NZ_CP097120.1"/>
</dbReference>
<evidence type="ECO:0000256" key="1">
    <source>
        <dbReference type="SAM" id="MobiDB-lite"/>
    </source>
</evidence>
<geneLocation type="plasmid" evidence="4 5">
    <name>p1unnamed</name>
</geneLocation>
<dbReference type="EMBL" id="CP097120">
    <property type="protein sequence ID" value="USS89998.1"/>
    <property type="molecule type" value="Genomic_DNA"/>
</dbReference>
<feature type="compositionally biased region" description="Low complexity" evidence="1">
    <location>
        <begin position="469"/>
        <end position="486"/>
    </location>
</feature>
<feature type="transmembrane region" description="Helical" evidence="2">
    <location>
        <begin position="147"/>
        <end position="167"/>
    </location>
</feature>
<keyword evidence="4" id="KW-0614">Plasmid</keyword>
<dbReference type="Pfam" id="PF26635">
    <property type="entry name" value="DUF8208"/>
    <property type="match status" value="1"/>
</dbReference>
<feature type="compositionally biased region" description="Low complexity" evidence="1">
    <location>
        <begin position="729"/>
        <end position="742"/>
    </location>
</feature>
<name>A0A9Q8ZUJ7_9LACO</name>
<feature type="transmembrane region" description="Helical" evidence="2">
    <location>
        <begin position="317"/>
        <end position="335"/>
    </location>
</feature>
<feature type="transmembrane region" description="Helical" evidence="2">
    <location>
        <begin position="113"/>
        <end position="135"/>
    </location>
</feature>
<evidence type="ECO:0000313" key="5">
    <source>
        <dbReference type="Proteomes" id="UP001055911"/>
    </source>
</evidence>
<dbReference type="InterPro" id="IPR058066">
    <property type="entry name" value="pXO2-14_N"/>
</dbReference>
<feature type="transmembrane region" description="Helical" evidence="2">
    <location>
        <begin position="87"/>
        <end position="106"/>
    </location>
</feature>
<evidence type="ECO:0000256" key="2">
    <source>
        <dbReference type="SAM" id="Phobius"/>
    </source>
</evidence>
<feature type="transmembrane region" description="Helical" evidence="2">
    <location>
        <begin position="389"/>
        <end position="410"/>
    </location>
</feature>
<reference evidence="4" key="1">
    <citation type="submission" date="2022-05" db="EMBL/GenBank/DDBJ databases">
        <authorList>
            <person name="Oliphant S.A."/>
            <person name="Watson-Haigh N.S."/>
            <person name="Sumby K.M."/>
            <person name="Gardner J.M."/>
            <person name="Jiranek V."/>
        </authorList>
    </citation>
    <scope>NUCLEOTIDE SEQUENCE</scope>
    <source>
        <strain evidence="4">KI4_B1</strain>
        <plasmid evidence="4">p1unnamed</plasmid>
    </source>
</reference>
<feature type="region of interest" description="Disordered" evidence="1">
    <location>
        <begin position="469"/>
        <end position="848"/>
    </location>
</feature>